<feature type="transmembrane region" description="Helical" evidence="7">
    <location>
        <begin position="6"/>
        <end position="28"/>
    </location>
</feature>
<keyword evidence="3" id="KW-1003">Cell membrane</keyword>
<dbReference type="Pfam" id="PF01914">
    <property type="entry name" value="MarC"/>
    <property type="match status" value="1"/>
</dbReference>
<feature type="transmembrane region" description="Helical" evidence="7">
    <location>
        <begin position="72"/>
        <end position="92"/>
    </location>
</feature>
<evidence type="ECO:0000313" key="8">
    <source>
        <dbReference type="EMBL" id="ACL71785.1"/>
    </source>
</evidence>
<sequence>MFETLLAAFVLLFIVVDPIGVAAIYAALVQGADRREQKRIARNGVLLATGILLTFMLLGNGLLAMLGISIPAFRVAGGVLLFILSLDMIFARQSGLRATTLKEQREAVRSQDISVFPLAFPLIAGPGAMTTVLLMASSGHDALVLTGLMGVVLLVLALALIALWFAPVIVRGLGETGINVVNRMLGLILSALAVQFILDGVRVGLGLGG</sequence>
<keyword evidence="6 7" id="KW-0472">Membrane</keyword>
<dbReference type="AlphaFoldDB" id="B8GMF3"/>
<keyword evidence="4 7" id="KW-0812">Transmembrane</keyword>
<keyword evidence="9" id="KW-1185">Reference proteome</keyword>
<dbReference type="NCBIfam" id="TIGR00427">
    <property type="entry name" value="NAAT family transporter"/>
    <property type="match status" value="1"/>
</dbReference>
<name>B8GMF3_THISH</name>
<dbReference type="KEGG" id="tgr:Tgr7_0693"/>
<dbReference type="PANTHER" id="PTHR33508:SF1">
    <property type="entry name" value="UPF0056 MEMBRANE PROTEIN YHCE"/>
    <property type="match status" value="1"/>
</dbReference>
<evidence type="ECO:0000256" key="7">
    <source>
        <dbReference type="RuleBase" id="RU362048"/>
    </source>
</evidence>
<dbReference type="InterPro" id="IPR002771">
    <property type="entry name" value="Multi_antbiot-R_MarC"/>
</dbReference>
<evidence type="ECO:0000256" key="1">
    <source>
        <dbReference type="ARBA" id="ARBA00004651"/>
    </source>
</evidence>
<feature type="transmembrane region" description="Helical" evidence="7">
    <location>
        <begin position="113"/>
        <end position="136"/>
    </location>
</feature>
<feature type="transmembrane region" description="Helical" evidence="7">
    <location>
        <begin position="142"/>
        <end position="168"/>
    </location>
</feature>
<organism evidence="8 9">
    <name type="scientific">Thioalkalivibrio sulfidiphilus (strain HL-EbGR7)</name>
    <dbReference type="NCBI Taxonomy" id="396588"/>
    <lineage>
        <taxon>Bacteria</taxon>
        <taxon>Pseudomonadati</taxon>
        <taxon>Pseudomonadota</taxon>
        <taxon>Gammaproteobacteria</taxon>
        <taxon>Chromatiales</taxon>
        <taxon>Ectothiorhodospiraceae</taxon>
        <taxon>Thioalkalivibrio</taxon>
    </lineage>
</organism>
<dbReference type="RefSeq" id="WP_012637273.1">
    <property type="nucleotide sequence ID" value="NC_011901.1"/>
</dbReference>
<protein>
    <recommendedName>
        <fullName evidence="7">UPF0056 inner membrane protein</fullName>
    </recommendedName>
</protein>
<evidence type="ECO:0000256" key="5">
    <source>
        <dbReference type="ARBA" id="ARBA00022989"/>
    </source>
</evidence>
<accession>B8GMF3</accession>
<dbReference type="PANTHER" id="PTHR33508">
    <property type="entry name" value="UPF0056 MEMBRANE PROTEIN YHCE"/>
    <property type="match status" value="1"/>
</dbReference>
<dbReference type="Proteomes" id="UP000002383">
    <property type="component" value="Chromosome"/>
</dbReference>
<dbReference type="EMBL" id="CP001339">
    <property type="protein sequence ID" value="ACL71785.1"/>
    <property type="molecule type" value="Genomic_DNA"/>
</dbReference>
<proteinExistence type="inferred from homology"/>
<dbReference type="STRING" id="396588.Tgr7_0693"/>
<evidence type="ECO:0000313" key="9">
    <source>
        <dbReference type="Proteomes" id="UP000002383"/>
    </source>
</evidence>
<dbReference type="eggNOG" id="COG2095">
    <property type="taxonomic scope" value="Bacteria"/>
</dbReference>
<reference evidence="8 9" key="1">
    <citation type="journal article" date="2011" name="Stand. Genomic Sci.">
        <title>Complete genome sequence of 'Thioalkalivibrio sulfidophilus' HL-EbGr7.</title>
        <authorList>
            <person name="Muyzer G."/>
            <person name="Sorokin D.Y."/>
            <person name="Mavromatis K."/>
            <person name="Lapidus A."/>
            <person name="Clum A."/>
            <person name="Ivanova N."/>
            <person name="Pati A."/>
            <person name="d'Haeseleer P."/>
            <person name="Woyke T."/>
            <person name="Kyrpides N.C."/>
        </authorList>
    </citation>
    <scope>NUCLEOTIDE SEQUENCE [LARGE SCALE GENOMIC DNA]</scope>
    <source>
        <strain evidence="8 9">HL-EbGR7</strain>
    </source>
</reference>
<evidence type="ECO:0000256" key="2">
    <source>
        <dbReference type="ARBA" id="ARBA00009784"/>
    </source>
</evidence>
<feature type="transmembrane region" description="Helical" evidence="7">
    <location>
        <begin position="40"/>
        <end position="66"/>
    </location>
</feature>
<dbReference type="HOGENOM" id="CLU_079909_0_0_6"/>
<comment type="subcellular location">
    <subcellularLocation>
        <location evidence="7">Cell inner membrane</location>
        <topology evidence="7">Multi-pass membrane protein</topology>
    </subcellularLocation>
    <subcellularLocation>
        <location evidence="1">Cell membrane</location>
        <topology evidence="1">Multi-pass membrane protein</topology>
    </subcellularLocation>
</comment>
<evidence type="ECO:0000256" key="4">
    <source>
        <dbReference type="ARBA" id="ARBA00022692"/>
    </source>
</evidence>
<evidence type="ECO:0000256" key="6">
    <source>
        <dbReference type="ARBA" id="ARBA00023136"/>
    </source>
</evidence>
<keyword evidence="5 7" id="KW-1133">Transmembrane helix</keyword>
<evidence type="ECO:0000256" key="3">
    <source>
        <dbReference type="ARBA" id="ARBA00022475"/>
    </source>
</evidence>
<dbReference type="GO" id="GO:0005886">
    <property type="term" value="C:plasma membrane"/>
    <property type="evidence" value="ECO:0007669"/>
    <property type="project" value="UniProtKB-SubCell"/>
</dbReference>
<dbReference type="OrthoDB" id="21094at2"/>
<feature type="transmembrane region" description="Helical" evidence="7">
    <location>
        <begin position="180"/>
        <end position="198"/>
    </location>
</feature>
<comment type="similarity">
    <text evidence="2 7">Belongs to the UPF0056 (MarC) family.</text>
</comment>
<gene>
    <name evidence="8" type="ordered locus">Tgr7_0693</name>
</gene>